<evidence type="ECO:0000256" key="2">
    <source>
        <dbReference type="ARBA" id="ARBA00023015"/>
    </source>
</evidence>
<dbReference type="GO" id="GO:0032993">
    <property type="term" value="C:protein-DNA complex"/>
    <property type="evidence" value="ECO:0007669"/>
    <property type="project" value="TreeGrafter"/>
</dbReference>
<proteinExistence type="inferred from homology"/>
<dbReference type="PROSITE" id="PS50931">
    <property type="entry name" value="HTH_LYSR"/>
    <property type="match status" value="1"/>
</dbReference>
<dbReference type="InterPro" id="IPR036390">
    <property type="entry name" value="WH_DNA-bd_sf"/>
</dbReference>
<evidence type="ECO:0000256" key="4">
    <source>
        <dbReference type="ARBA" id="ARBA00023163"/>
    </source>
</evidence>
<comment type="caution">
    <text evidence="6">The sequence shown here is derived from an EMBL/GenBank/DDBJ whole genome shotgun (WGS) entry which is preliminary data.</text>
</comment>
<protein>
    <submittedName>
        <fullName evidence="6">DNA-binding transcriptional LysR family regulator</fullName>
    </submittedName>
</protein>
<dbReference type="CDD" id="cd08414">
    <property type="entry name" value="PBP2_LTTR_aromatics_like"/>
    <property type="match status" value="1"/>
</dbReference>
<dbReference type="PANTHER" id="PTHR30346:SF0">
    <property type="entry name" value="HCA OPERON TRANSCRIPTIONAL ACTIVATOR HCAR"/>
    <property type="match status" value="1"/>
</dbReference>
<dbReference type="PANTHER" id="PTHR30346">
    <property type="entry name" value="TRANSCRIPTIONAL DUAL REGULATOR HCAR-RELATED"/>
    <property type="match status" value="1"/>
</dbReference>
<dbReference type="EMBL" id="JACBZP010000001">
    <property type="protein sequence ID" value="NYI68806.1"/>
    <property type="molecule type" value="Genomic_DNA"/>
</dbReference>
<dbReference type="SUPFAM" id="SSF53850">
    <property type="entry name" value="Periplasmic binding protein-like II"/>
    <property type="match status" value="1"/>
</dbReference>
<dbReference type="SUPFAM" id="SSF46785">
    <property type="entry name" value="Winged helix' DNA-binding domain"/>
    <property type="match status" value="1"/>
</dbReference>
<dbReference type="RefSeq" id="WP_179429098.1">
    <property type="nucleotide sequence ID" value="NZ_JACBZP010000001.1"/>
</dbReference>
<dbReference type="Pfam" id="PF00126">
    <property type="entry name" value="HTH_1"/>
    <property type="match status" value="1"/>
</dbReference>
<dbReference type="PRINTS" id="PR00039">
    <property type="entry name" value="HTHLYSR"/>
</dbReference>
<evidence type="ECO:0000259" key="5">
    <source>
        <dbReference type="PROSITE" id="PS50931"/>
    </source>
</evidence>
<reference evidence="6 7" key="1">
    <citation type="submission" date="2020-07" db="EMBL/GenBank/DDBJ databases">
        <title>Sequencing the genomes of 1000 actinobacteria strains.</title>
        <authorList>
            <person name="Klenk H.-P."/>
        </authorList>
    </citation>
    <scope>NUCLEOTIDE SEQUENCE [LARGE SCALE GENOMIC DNA]</scope>
    <source>
        <strain evidence="6 7">DSM 26341</strain>
    </source>
</reference>
<evidence type="ECO:0000256" key="3">
    <source>
        <dbReference type="ARBA" id="ARBA00023125"/>
    </source>
</evidence>
<name>A0A7Z0D4S8_9MICO</name>
<gene>
    <name evidence="6" type="ORF">BJY26_003112</name>
</gene>
<dbReference type="AlphaFoldDB" id="A0A7Z0D4S8"/>
<dbReference type="Proteomes" id="UP000539111">
    <property type="component" value="Unassembled WGS sequence"/>
</dbReference>
<evidence type="ECO:0000313" key="6">
    <source>
        <dbReference type="EMBL" id="NYI68806.1"/>
    </source>
</evidence>
<keyword evidence="4" id="KW-0804">Transcription</keyword>
<keyword evidence="3 6" id="KW-0238">DNA-binding</keyword>
<evidence type="ECO:0000313" key="7">
    <source>
        <dbReference type="Proteomes" id="UP000539111"/>
    </source>
</evidence>
<keyword evidence="2" id="KW-0805">Transcription regulation</keyword>
<keyword evidence="7" id="KW-1185">Reference proteome</keyword>
<dbReference type="InterPro" id="IPR036388">
    <property type="entry name" value="WH-like_DNA-bd_sf"/>
</dbReference>
<accession>A0A7Z0D4S8</accession>
<feature type="domain" description="HTH lysR-type" evidence="5">
    <location>
        <begin position="19"/>
        <end position="76"/>
    </location>
</feature>
<dbReference type="Gene3D" id="3.40.190.10">
    <property type="entry name" value="Periplasmic binding protein-like II"/>
    <property type="match status" value="2"/>
</dbReference>
<dbReference type="InterPro" id="IPR005119">
    <property type="entry name" value="LysR_subst-bd"/>
</dbReference>
<dbReference type="Pfam" id="PF03466">
    <property type="entry name" value="LysR_substrate"/>
    <property type="match status" value="1"/>
</dbReference>
<dbReference type="Gene3D" id="1.10.10.10">
    <property type="entry name" value="Winged helix-like DNA-binding domain superfamily/Winged helix DNA-binding domain"/>
    <property type="match status" value="1"/>
</dbReference>
<organism evidence="6 7">
    <name type="scientific">Spelaeicoccus albus</name>
    <dbReference type="NCBI Taxonomy" id="1280376"/>
    <lineage>
        <taxon>Bacteria</taxon>
        <taxon>Bacillati</taxon>
        <taxon>Actinomycetota</taxon>
        <taxon>Actinomycetes</taxon>
        <taxon>Micrococcales</taxon>
        <taxon>Brevibacteriaceae</taxon>
        <taxon>Spelaeicoccus</taxon>
    </lineage>
</organism>
<comment type="similarity">
    <text evidence="1">Belongs to the LysR transcriptional regulatory family.</text>
</comment>
<sequence>MSNIFLFPNQDFERIVRFMELRHLRYFLAVAEDLNFTRAAAKLQMAQPPLSQQIVKLERELGTALFDRTSRTVRLTPAGSALAHEAQALLERAERSVEFVQQVGAGNRGVLRIGAVASAFSGILLDAIPEYRRRHPGVFIVPHDMEATPQIEALINHTIDIGFFRSTQSPNGVVTRTVEKEALVAALPTTHRAASDESVQPEKLAHEPFVLFARNNAPEAFDTIIAACTAAGFTPKITFEASNDHSLISLVATGFGVSIVPRSTSLLSLPGVTYRPLTTPTAQTPMSVGLPETGVSPQAKQMLAILKDRSERL</sequence>
<dbReference type="InterPro" id="IPR000847">
    <property type="entry name" value="LysR_HTH_N"/>
</dbReference>
<dbReference type="FunFam" id="1.10.10.10:FF:000001">
    <property type="entry name" value="LysR family transcriptional regulator"/>
    <property type="match status" value="1"/>
</dbReference>
<dbReference type="GO" id="GO:0003700">
    <property type="term" value="F:DNA-binding transcription factor activity"/>
    <property type="evidence" value="ECO:0007669"/>
    <property type="project" value="InterPro"/>
</dbReference>
<evidence type="ECO:0000256" key="1">
    <source>
        <dbReference type="ARBA" id="ARBA00009437"/>
    </source>
</evidence>
<dbReference type="GO" id="GO:0003677">
    <property type="term" value="F:DNA binding"/>
    <property type="evidence" value="ECO:0007669"/>
    <property type="project" value="UniProtKB-KW"/>
</dbReference>